<reference evidence="1" key="1">
    <citation type="journal article" date="2007" name="Ann. Microbiol.">
        <title>Identification and in silico characterization of putative conjugative transfer genes on Geobacillus stearothermophilus plasmids.</title>
        <authorList>
            <person name="Stuknyte M."/>
            <person name="Guglielmetti S."/>
            <person name="Ricci G."/>
            <person name="Mora D."/>
            <person name="Kuisiene N."/>
            <person name="Parini C."/>
            <person name="Citavicius D."/>
        </authorList>
    </citation>
    <scope>NUCLEOTIDE SEQUENCE [LARGE SCALE GENOMIC DNA]</scope>
    <source>
        <strain evidence="1">18</strain>
        <plasmid evidence="1">pGS18</plasmid>
    </source>
</reference>
<dbReference type="EMBL" id="AM886060">
    <property type="protein sequence ID" value="CAP08242.1"/>
    <property type="molecule type" value="Genomic_DNA"/>
</dbReference>
<dbReference type="AlphaFoldDB" id="A0A916KNP1"/>
<sequence>MDIIPINKIDKLSYLEAVEKIIELNEHLNRFWSSVIGWAPVEAANLLSKSRLDWQVSLSYSMKRWDKPPLQGAEKGDLILAWANLGALVEGTLKLFLSVYYKDYSEDPDSYKDKKGDLLEPDSIKFELLRHFFNKKIWTDKETAGFDDWVLLIQKRRNAIHAFKDRDLGTFKEFKFHTKKYLAFLIYHIRRLPYPDNQYPDLHLE</sequence>
<reference evidence="1" key="2">
    <citation type="journal article" date="2008" name="Extremophiles">
        <title>Complete nucleotide sequence of pGS18, a 62.8-kb plasmid from Geobacillus stearothermophilus strain 18.</title>
        <authorList>
            <person name="Stuknyte M."/>
            <person name="Guglielmetti S."/>
            <person name="Mora D."/>
            <person name="Kuisiene N."/>
            <person name="Parini C."/>
            <person name="Citavicius D."/>
        </authorList>
    </citation>
    <scope>NUCLEOTIDE SEQUENCE [LARGE SCALE GENOMIC DNA]</scope>
    <source>
        <strain evidence="1">18</strain>
    </source>
</reference>
<organism evidence="1">
    <name type="scientific">Geobacillus stearothermophilus</name>
    <name type="common">Bacillus stearothermophilus</name>
    <dbReference type="NCBI Taxonomy" id="1422"/>
    <lineage>
        <taxon>Bacteria</taxon>
        <taxon>Bacillati</taxon>
        <taxon>Bacillota</taxon>
        <taxon>Bacilli</taxon>
        <taxon>Bacillales</taxon>
        <taxon>Anoxybacillaceae</taxon>
        <taxon>Geobacillus</taxon>
    </lineage>
</organism>
<dbReference type="RefSeq" id="WP_012301101.1">
    <property type="nucleotide sequence ID" value="NC_010420.1"/>
</dbReference>
<gene>
    <name evidence="1" type="ORF">pGS18_ORF31</name>
</gene>
<accession>A0A916KNP1</accession>
<evidence type="ECO:0000313" key="1">
    <source>
        <dbReference type="EMBL" id="CAP08242.1"/>
    </source>
</evidence>
<protein>
    <submittedName>
        <fullName evidence="1">Uncharacterized protein</fullName>
    </submittedName>
</protein>
<proteinExistence type="predicted"/>
<geneLocation type="plasmid" evidence="1">
    <name>pGS18</name>
</geneLocation>
<keyword evidence="1" id="KW-0614">Plasmid</keyword>
<name>A0A916KNP1_GEOSE</name>